<dbReference type="Proteomes" id="UP001651050">
    <property type="component" value="Unassembled WGS sequence"/>
</dbReference>
<evidence type="ECO:0000313" key="1">
    <source>
        <dbReference type="EMBL" id="MCK9795059.1"/>
    </source>
</evidence>
<accession>A0ABT0J6F9</accession>
<gene>
    <name evidence="1" type="ORF">M1843_15005</name>
</gene>
<name>A0ABT0J6F9_9MICO</name>
<proteinExistence type="predicted"/>
<dbReference type="EMBL" id="JALQCY010000004">
    <property type="protein sequence ID" value="MCK9795059.1"/>
    <property type="molecule type" value="Genomic_DNA"/>
</dbReference>
<comment type="caution">
    <text evidence="1">The sequence shown here is derived from an EMBL/GenBank/DDBJ whole genome shotgun (WGS) entry which is preliminary data.</text>
</comment>
<protein>
    <recommendedName>
        <fullName evidence="3">SAF domain-containing protein</fullName>
    </recommendedName>
</protein>
<sequence length="218" mass="21942">MSTDPLPAPVAARLRRPTWRDPRLVVGVVIVAASVALGSWAVSSAGRTVPVYVADGTLTPGEAVDASRLRTVDVRIDAGTELYLRADQDLPAELVALRVVDDGELVARSALGDGADVDVRSVSVPVDQAMSARVTAGSVVDLWSAPEAPAGADAPAAEPSPLVEGVVVEQVDEAGSGLVVADGATLHVLVPADDLPAVLSALADPGAVTVVPRAGAGA</sequence>
<organism evidence="1 2">
    <name type="scientific">Isoptericola peretonis</name>
    <dbReference type="NCBI Taxonomy" id="2918523"/>
    <lineage>
        <taxon>Bacteria</taxon>
        <taxon>Bacillati</taxon>
        <taxon>Actinomycetota</taxon>
        <taxon>Actinomycetes</taxon>
        <taxon>Micrococcales</taxon>
        <taxon>Promicromonosporaceae</taxon>
        <taxon>Isoptericola</taxon>
    </lineage>
</organism>
<evidence type="ECO:0000313" key="2">
    <source>
        <dbReference type="Proteomes" id="UP001651050"/>
    </source>
</evidence>
<keyword evidence="2" id="KW-1185">Reference proteome</keyword>
<reference evidence="1 2" key="1">
    <citation type="submission" date="2022-02" db="EMBL/GenBank/DDBJ databases">
        <title>The car tank lid bacteriome: a reservoir of bacteria with potential in bioremediation of fuel.</title>
        <authorList>
            <person name="Vidal-Verdu A."/>
            <person name="Gomez-Martinez D."/>
            <person name="Latorre-Perez A."/>
            <person name="Pereto J."/>
            <person name="Porcar M."/>
        </authorList>
    </citation>
    <scope>NUCLEOTIDE SEQUENCE [LARGE SCALE GENOMIC DNA]</scope>
    <source>
        <strain evidence="1 2">4D.3</strain>
    </source>
</reference>
<dbReference type="RefSeq" id="WP_416344909.1">
    <property type="nucleotide sequence ID" value="NZ_JALQCY010000004.1"/>
</dbReference>
<evidence type="ECO:0008006" key="3">
    <source>
        <dbReference type="Google" id="ProtNLM"/>
    </source>
</evidence>